<dbReference type="Proteomes" id="UP000678475">
    <property type="component" value="Segment"/>
</dbReference>
<dbReference type="KEGG" id="vg:80398047"/>
<accession>A0A8S5KZS6</accession>
<sequence length="137" mass="14570">MITNMSNVVLPDAAATPVNQTFTPASRVAENTARWLSKPASGSLLGAKALQLSIREPADPESGVYREVVTLAVPKLDTSVPNAPKVIGIGRAKTEYIFPASFTTQEKKDLVKMHEQSMLLGSATSLGDNIVDGSLPY</sequence>
<keyword evidence="5" id="KW-1185">Reference proteome</keyword>
<keyword evidence="3" id="KW-0946">Virion</keyword>
<organism evidence="4 5">
    <name type="scientific">ssRNA phage SRR6960799_15</name>
    <dbReference type="NCBI Taxonomy" id="2786571"/>
    <lineage>
        <taxon>Viruses</taxon>
        <taxon>Riboviria</taxon>
        <taxon>Orthornavirae</taxon>
        <taxon>Lenarviricota</taxon>
        <taxon>Leviviricetes</taxon>
        <taxon>Norzivirales</taxon>
        <taxon>Fiersviridae</taxon>
        <taxon>Haeldovirus</taxon>
        <taxon>Haeldovirus borboradaptatum</taxon>
        <taxon>Boloprevirus borboradaptatum</taxon>
    </lineage>
</organism>
<dbReference type="InterPro" id="IPR015954">
    <property type="entry name" value="Phage_RNA-type_capsid"/>
</dbReference>
<evidence type="ECO:0000256" key="2">
    <source>
        <dbReference type="ARBA" id="ARBA00022561"/>
    </source>
</evidence>
<reference evidence="4" key="1">
    <citation type="submission" date="2020-09" db="EMBL/GenBank/DDBJ databases">
        <title>Leviviricetes taxonomy.</title>
        <authorList>
            <person name="Stockdale S.R."/>
            <person name="Callanan J."/>
            <person name="Adriaenssens E.M."/>
            <person name="Kuhn J.H."/>
            <person name="Rumnieks J."/>
            <person name="Shkoporov A."/>
            <person name="Draper L.A."/>
            <person name="Ross P."/>
            <person name="Hill C."/>
        </authorList>
    </citation>
    <scope>NUCLEOTIDE SEQUENCE</scope>
</reference>
<dbReference type="EMBL" id="BK013602">
    <property type="protein sequence ID" value="DAD50700.1"/>
    <property type="molecule type" value="Genomic_RNA"/>
</dbReference>
<dbReference type="Gene3D" id="3.30.380.10">
    <property type="entry name" value="MS2 Viral Coat Protein"/>
    <property type="match status" value="1"/>
</dbReference>
<keyword evidence="2 4" id="KW-0167">Capsid protein</keyword>
<name>A0A8S5KZS6_9VIRU</name>
<dbReference type="RefSeq" id="YP_010769122.1">
    <property type="nucleotide sequence ID" value="NC_073884.1"/>
</dbReference>
<evidence type="ECO:0000256" key="1">
    <source>
        <dbReference type="ARBA" id="ARBA00004328"/>
    </source>
</evidence>
<gene>
    <name evidence="4" type="primary">SRR6960799_15_2</name>
</gene>
<dbReference type="GO" id="GO:0019028">
    <property type="term" value="C:viral capsid"/>
    <property type="evidence" value="ECO:0007669"/>
    <property type="project" value="UniProtKB-KW"/>
</dbReference>
<evidence type="ECO:0000313" key="4">
    <source>
        <dbReference type="EMBL" id="DAD50700.1"/>
    </source>
</evidence>
<comment type="subcellular location">
    <subcellularLocation>
        <location evidence="1">Virion</location>
    </subcellularLocation>
</comment>
<evidence type="ECO:0000256" key="3">
    <source>
        <dbReference type="ARBA" id="ARBA00022844"/>
    </source>
</evidence>
<proteinExistence type="predicted"/>
<dbReference type="GeneID" id="80398047"/>
<evidence type="ECO:0000313" key="5">
    <source>
        <dbReference type="Proteomes" id="UP000678475"/>
    </source>
</evidence>
<protein>
    <submittedName>
        <fullName evidence="4">Coat protein</fullName>
    </submittedName>
</protein>